<sequence length="41" mass="4849">MSTTFSFHNEFMNVSFFERRCDSTSFSRTLPSIFNCLRMSS</sequence>
<name>A0A2P2QKY9_RHIMU</name>
<dbReference type="AlphaFoldDB" id="A0A2P2QKY9"/>
<proteinExistence type="predicted"/>
<protein>
    <submittedName>
        <fullName evidence="1">Uncharacterized protein</fullName>
    </submittedName>
</protein>
<evidence type="ECO:0000313" key="1">
    <source>
        <dbReference type="EMBL" id="MBX67565.1"/>
    </source>
</evidence>
<organism evidence="1">
    <name type="scientific">Rhizophora mucronata</name>
    <name type="common">Asiatic mangrove</name>
    <dbReference type="NCBI Taxonomy" id="61149"/>
    <lineage>
        <taxon>Eukaryota</taxon>
        <taxon>Viridiplantae</taxon>
        <taxon>Streptophyta</taxon>
        <taxon>Embryophyta</taxon>
        <taxon>Tracheophyta</taxon>
        <taxon>Spermatophyta</taxon>
        <taxon>Magnoliopsida</taxon>
        <taxon>eudicotyledons</taxon>
        <taxon>Gunneridae</taxon>
        <taxon>Pentapetalae</taxon>
        <taxon>rosids</taxon>
        <taxon>fabids</taxon>
        <taxon>Malpighiales</taxon>
        <taxon>Rhizophoraceae</taxon>
        <taxon>Rhizophora</taxon>
    </lineage>
</organism>
<dbReference type="EMBL" id="GGEC01087081">
    <property type="protein sequence ID" value="MBX67565.1"/>
    <property type="molecule type" value="Transcribed_RNA"/>
</dbReference>
<accession>A0A2P2QKY9</accession>
<reference evidence="1" key="1">
    <citation type="submission" date="2018-02" db="EMBL/GenBank/DDBJ databases">
        <title>Rhizophora mucronata_Transcriptome.</title>
        <authorList>
            <person name="Meera S.P."/>
            <person name="Sreeshan A."/>
            <person name="Augustine A."/>
        </authorList>
    </citation>
    <scope>NUCLEOTIDE SEQUENCE</scope>
    <source>
        <tissue evidence="1">Leaf</tissue>
    </source>
</reference>